<evidence type="ECO:0000259" key="9">
    <source>
        <dbReference type="PROSITE" id="PS50928"/>
    </source>
</evidence>
<dbReference type="NCBIfam" id="TIGR01726">
    <property type="entry name" value="HEQRo_perm_3TM"/>
    <property type="match status" value="1"/>
</dbReference>
<dbReference type="PATRIC" id="fig|1302272.5.peg.1142"/>
<dbReference type="OrthoDB" id="9787841at2"/>
<dbReference type="Gene3D" id="1.10.3720.10">
    <property type="entry name" value="MetI-like"/>
    <property type="match status" value="1"/>
</dbReference>
<evidence type="ECO:0000256" key="3">
    <source>
        <dbReference type="ARBA" id="ARBA00022475"/>
    </source>
</evidence>
<keyword evidence="11" id="KW-1185">Reference proteome</keyword>
<keyword evidence="4 8" id="KW-0812">Transmembrane</keyword>
<evidence type="ECO:0000313" key="11">
    <source>
        <dbReference type="Proteomes" id="UP000050911"/>
    </source>
</evidence>
<dbReference type="EMBL" id="AZCX01000002">
    <property type="protein sequence ID" value="KRK48815.1"/>
    <property type="molecule type" value="Genomic_DNA"/>
</dbReference>
<dbReference type="InterPro" id="IPR043429">
    <property type="entry name" value="ArtM/GltK/GlnP/TcyL/YhdX-like"/>
</dbReference>
<feature type="transmembrane region" description="Helical" evidence="8">
    <location>
        <begin position="56"/>
        <end position="77"/>
    </location>
</feature>
<keyword evidence="5" id="KW-0029">Amino-acid transport</keyword>
<dbReference type="Pfam" id="PF00528">
    <property type="entry name" value="BPD_transp_1"/>
    <property type="match status" value="1"/>
</dbReference>
<feature type="transmembrane region" description="Helical" evidence="8">
    <location>
        <begin position="187"/>
        <end position="208"/>
    </location>
</feature>
<evidence type="ECO:0000256" key="7">
    <source>
        <dbReference type="ARBA" id="ARBA00023136"/>
    </source>
</evidence>
<keyword evidence="2 8" id="KW-0813">Transport</keyword>
<keyword evidence="7 8" id="KW-0472">Membrane</keyword>
<evidence type="ECO:0000256" key="8">
    <source>
        <dbReference type="RuleBase" id="RU363032"/>
    </source>
</evidence>
<dbReference type="GO" id="GO:0022857">
    <property type="term" value="F:transmembrane transporter activity"/>
    <property type="evidence" value="ECO:0007669"/>
    <property type="project" value="InterPro"/>
</dbReference>
<evidence type="ECO:0000256" key="6">
    <source>
        <dbReference type="ARBA" id="ARBA00022989"/>
    </source>
</evidence>
<accession>A0A0R1HQU8</accession>
<comment type="similarity">
    <text evidence="8">Belongs to the binding-protein-dependent transport system permease family.</text>
</comment>
<comment type="subcellular location">
    <subcellularLocation>
        <location evidence="1 8">Cell membrane</location>
        <topology evidence="1 8">Multi-pass membrane protein</topology>
    </subcellularLocation>
</comment>
<protein>
    <submittedName>
        <fullName evidence="10">Glutamine ABC transporter, permease</fullName>
    </submittedName>
</protein>
<gene>
    <name evidence="10" type="ORF">FC96_GL001134</name>
</gene>
<dbReference type="PANTHER" id="PTHR30614">
    <property type="entry name" value="MEMBRANE COMPONENT OF AMINO ACID ABC TRANSPORTER"/>
    <property type="match status" value="1"/>
</dbReference>
<name>A0A0R1HQU8_9LACO</name>
<organism evidence="10 11">
    <name type="scientific">Secundilactobacillus kimchicus JCM 15530</name>
    <dbReference type="NCBI Taxonomy" id="1302272"/>
    <lineage>
        <taxon>Bacteria</taxon>
        <taxon>Bacillati</taxon>
        <taxon>Bacillota</taxon>
        <taxon>Bacilli</taxon>
        <taxon>Lactobacillales</taxon>
        <taxon>Lactobacillaceae</taxon>
        <taxon>Secundilactobacillus</taxon>
    </lineage>
</organism>
<dbReference type="AlphaFoldDB" id="A0A0R1HQU8"/>
<feature type="transmembrane region" description="Helical" evidence="8">
    <location>
        <begin position="20"/>
        <end position="44"/>
    </location>
</feature>
<sequence>MQSFIDAYSWLNMRYLIEGLGVTVLVSVASIIGSYVIGAILGIIRYVNIRFLSPLVGLFIDIIRNLPLLLIIFFTYFGLPNLGLRPSSIWATIIAMVIFESTMLAEIVRSGIQAVPKGQMEGARASGLSYWQAMWHIILPQAMKKMIPAIVSQFISLIKDTSLATIIVLPDLMHNAQIIYGQNTNYILPMFLMLAIMYFIVCYILSVISRRLEKRLGSTRKQAA</sequence>
<feature type="domain" description="ABC transmembrane type-1" evidence="9">
    <location>
        <begin position="20"/>
        <end position="209"/>
    </location>
</feature>
<keyword evidence="3" id="KW-1003">Cell membrane</keyword>
<evidence type="ECO:0000256" key="4">
    <source>
        <dbReference type="ARBA" id="ARBA00022692"/>
    </source>
</evidence>
<dbReference type="Proteomes" id="UP000050911">
    <property type="component" value="Unassembled WGS sequence"/>
</dbReference>
<dbReference type="InterPro" id="IPR000515">
    <property type="entry name" value="MetI-like"/>
</dbReference>
<evidence type="ECO:0000256" key="1">
    <source>
        <dbReference type="ARBA" id="ARBA00004651"/>
    </source>
</evidence>
<dbReference type="CDD" id="cd06261">
    <property type="entry name" value="TM_PBP2"/>
    <property type="match status" value="1"/>
</dbReference>
<dbReference type="GO" id="GO:0043190">
    <property type="term" value="C:ATP-binding cassette (ABC) transporter complex"/>
    <property type="evidence" value="ECO:0007669"/>
    <property type="project" value="InterPro"/>
</dbReference>
<proteinExistence type="inferred from homology"/>
<reference evidence="10 11" key="1">
    <citation type="journal article" date="2015" name="Genome Announc.">
        <title>Expanding the biotechnology potential of lactobacilli through comparative genomics of 213 strains and associated genera.</title>
        <authorList>
            <person name="Sun Z."/>
            <person name="Harris H.M."/>
            <person name="McCann A."/>
            <person name="Guo C."/>
            <person name="Argimon S."/>
            <person name="Zhang W."/>
            <person name="Yang X."/>
            <person name="Jeffery I.B."/>
            <person name="Cooney J.C."/>
            <person name="Kagawa T.F."/>
            <person name="Liu W."/>
            <person name="Song Y."/>
            <person name="Salvetti E."/>
            <person name="Wrobel A."/>
            <person name="Rasinkangas P."/>
            <person name="Parkhill J."/>
            <person name="Rea M.C."/>
            <person name="O'Sullivan O."/>
            <person name="Ritari J."/>
            <person name="Douillard F.P."/>
            <person name="Paul Ross R."/>
            <person name="Yang R."/>
            <person name="Briner A.E."/>
            <person name="Felis G.E."/>
            <person name="de Vos W.M."/>
            <person name="Barrangou R."/>
            <person name="Klaenhammer T.R."/>
            <person name="Caufield P.W."/>
            <person name="Cui Y."/>
            <person name="Zhang H."/>
            <person name="O'Toole P.W."/>
        </authorList>
    </citation>
    <scope>NUCLEOTIDE SEQUENCE [LARGE SCALE GENOMIC DNA]</scope>
    <source>
        <strain evidence="10 11">JCM 15530</strain>
    </source>
</reference>
<dbReference type="SUPFAM" id="SSF161098">
    <property type="entry name" value="MetI-like"/>
    <property type="match status" value="1"/>
</dbReference>
<evidence type="ECO:0000256" key="2">
    <source>
        <dbReference type="ARBA" id="ARBA00022448"/>
    </source>
</evidence>
<dbReference type="InterPro" id="IPR010065">
    <property type="entry name" value="AA_ABC_transptr_permease_3TM"/>
</dbReference>
<dbReference type="PROSITE" id="PS50928">
    <property type="entry name" value="ABC_TM1"/>
    <property type="match status" value="1"/>
</dbReference>
<dbReference type="GO" id="GO:0006865">
    <property type="term" value="P:amino acid transport"/>
    <property type="evidence" value="ECO:0007669"/>
    <property type="project" value="UniProtKB-KW"/>
</dbReference>
<feature type="transmembrane region" description="Helical" evidence="8">
    <location>
        <begin position="89"/>
        <end position="108"/>
    </location>
</feature>
<dbReference type="FunFam" id="1.10.3720.10:FF:000033">
    <property type="entry name" value="Polar amino acid ABC transporter permease"/>
    <property type="match status" value="1"/>
</dbReference>
<dbReference type="PANTHER" id="PTHR30614:SF41">
    <property type="entry name" value="INNER MEMBRANE AMINO-ACID ABC TRANSPORTER PERMEASE PROTEIN YHDY"/>
    <property type="match status" value="1"/>
</dbReference>
<dbReference type="InterPro" id="IPR035906">
    <property type="entry name" value="MetI-like_sf"/>
</dbReference>
<keyword evidence="6 8" id="KW-1133">Transmembrane helix</keyword>
<feature type="transmembrane region" description="Helical" evidence="8">
    <location>
        <begin position="146"/>
        <end position="167"/>
    </location>
</feature>
<dbReference type="RefSeq" id="WP_054659295.1">
    <property type="nucleotide sequence ID" value="NZ_AZCX01000002.1"/>
</dbReference>
<dbReference type="STRING" id="1302272.FC96_GL001134"/>
<evidence type="ECO:0000256" key="5">
    <source>
        <dbReference type="ARBA" id="ARBA00022970"/>
    </source>
</evidence>
<comment type="caution">
    <text evidence="10">The sequence shown here is derived from an EMBL/GenBank/DDBJ whole genome shotgun (WGS) entry which is preliminary data.</text>
</comment>
<evidence type="ECO:0000313" key="10">
    <source>
        <dbReference type="EMBL" id="KRK48815.1"/>
    </source>
</evidence>